<sequence>MSWSHNSYPSESNVMGFSETAQSGVAILLLLQFIDGLSSTQKKYDLAAWKAFVHTYFTDYAMMRLSFVSPQVKYSANYTAQNANIEYTSRVFELSTLVFPIFLWTNHENGVAQMQFVLGAIKEQTTVAHGYVVACPQAKLIYWYSNGSQVVAEGHLCVQFTPAILKMEWFEFITLKSDEYILRDMARSNLPSSLVNDLGITRKVLRCLEMGESLTDMYALMVASQVNRLGPLKTLSHFVSLLE</sequence>
<dbReference type="InterPro" id="IPR029005">
    <property type="entry name" value="LIM-bd/SEUSS"/>
</dbReference>
<dbReference type="OrthoDB" id="774557at2759"/>
<dbReference type="Pfam" id="PF01803">
    <property type="entry name" value="LIM_bind"/>
    <property type="match status" value="2"/>
</dbReference>
<organism evidence="1 2">
    <name type="scientific">Pneumocystis wakefieldiae</name>
    <dbReference type="NCBI Taxonomy" id="38082"/>
    <lineage>
        <taxon>Eukaryota</taxon>
        <taxon>Fungi</taxon>
        <taxon>Dikarya</taxon>
        <taxon>Ascomycota</taxon>
        <taxon>Taphrinomycotina</taxon>
        <taxon>Pneumocystomycetes</taxon>
        <taxon>Pneumocystaceae</taxon>
        <taxon>Pneumocystis</taxon>
    </lineage>
</organism>
<dbReference type="AlphaFoldDB" id="A0A899GE74"/>
<dbReference type="PANTHER" id="PTHR10378">
    <property type="entry name" value="LIM DOMAIN-BINDING PROTEIN"/>
    <property type="match status" value="1"/>
</dbReference>
<keyword evidence="2" id="KW-1185">Reference proteome</keyword>
<accession>A0A899GE74</accession>
<reference evidence="1" key="1">
    <citation type="submission" date="2020-06" db="EMBL/GenBank/DDBJ databases">
        <title>Genomes of multiple members of Pneumocystis genus reveal paths to human pathogen Pneumocystis jirovecii.</title>
        <authorList>
            <person name="Cisse O.H."/>
            <person name="Ma L."/>
            <person name="Dekker J."/>
            <person name="Khil P."/>
            <person name="Jo J."/>
            <person name="Brenchley J."/>
            <person name="Blair R."/>
            <person name="Pahar B."/>
            <person name="Chabe M."/>
            <person name="Van Rompay K.A."/>
            <person name="Keesler R."/>
            <person name="Sukura A."/>
            <person name="Hirsch V."/>
            <person name="Kutty G."/>
            <person name="Liu Y."/>
            <person name="Peng L."/>
            <person name="Chen J."/>
            <person name="Song J."/>
            <person name="Weissenbacher-Lang C."/>
            <person name="Xu J."/>
            <person name="Upham N.S."/>
            <person name="Stajich J.E."/>
            <person name="Cuomo C.A."/>
            <person name="Cushion M.T."/>
            <person name="Kovacs J.A."/>
        </authorList>
    </citation>
    <scope>NUCLEOTIDE SEQUENCE</scope>
    <source>
        <strain evidence="1">2A</strain>
    </source>
</reference>
<evidence type="ECO:0000313" key="1">
    <source>
        <dbReference type="EMBL" id="QSL66897.1"/>
    </source>
</evidence>
<evidence type="ECO:0000313" key="2">
    <source>
        <dbReference type="Proteomes" id="UP000663699"/>
    </source>
</evidence>
<protein>
    <submittedName>
        <fullName evidence="1">Uncharacterized protein</fullName>
    </submittedName>
</protein>
<dbReference type="EMBL" id="CP054546">
    <property type="protein sequence ID" value="QSL66897.1"/>
    <property type="molecule type" value="Genomic_DNA"/>
</dbReference>
<dbReference type="Proteomes" id="UP000663699">
    <property type="component" value="Chromosome 15"/>
</dbReference>
<name>A0A899GE74_9ASCO</name>
<gene>
    <name evidence="1" type="ORF">MERGE_001284</name>
</gene>
<proteinExistence type="predicted"/>